<protein>
    <submittedName>
        <fullName evidence="2">Glycosyltransferase</fullName>
        <ecNumber evidence="2">2.4.-.-</ecNumber>
    </submittedName>
</protein>
<dbReference type="Pfam" id="PF13692">
    <property type="entry name" value="Glyco_trans_1_4"/>
    <property type="match status" value="1"/>
</dbReference>
<evidence type="ECO:0000259" key="1">
    <source>
        <dbReference type="Pfam" id="PF13579"/>
    </source>
</evidence>
<evidence type="ECO:0000313" key="2">
    <source>
        <dbReference type="EMBL" id="MCI0753678.1"/>
    </source>
</evidence>
<gene>
    <name evidence="2" type="ORF">MON41_07890</name>
</gene>
<comment type="caution">
    <text evidence="2">The sequence shown here is derived from an EMBL/GenBank/DDBJ whole genome shotgun (WGS) entry which is preliminary data.</text>
</comment>
<dbReference type="EC" id="2.4.-.-" evidence="2"/>
<reference evidence="2 3" key="1">
    <citation type="submission" date="2022-03" db="EMBL/GenBank/DDBJ databases">
        <title>Complete genome analysis of Roseomonas KG 17.1 : a prolific producer of plant growth promoters.</title>
        <authorList>
            <person name="Saadouli I."/>
            <person name="Najjari A."/>
            <person name="Mosbah A."/>
            <person name="Ouzari H.I."/>
        </authorList>
    </citation>
    <scope>NUCLEOTIDE SEQUENCE [LARGE SCALE GENOMIC DNA]</scope>
    <source>
        <strain evidence="2 3">KG17-1</strain>
    </source>
</reference>
<dbReference type="SUPFAM" id="SSF53756">
    <property type="entry name" value="UDP-Glycosyltransferase/glycogen phosphorylase"/>
    <property type="match status" value="1"/>
</dbReference>
<keyword evidence="3" id="KW-1185">Reference proteome</keyword>
<dbReference type="GO" id="GO:0016757">
    <property type="term" value="F:glycosyltransferase activity"/>
    <property type="evidence" value="ECO:0007669"/>
    <property type="project" value="UniProtKB-KW"/>
</dbReference>
<dbReference type="RefSeq" id="WP_241792805.1">
    <property type="nucleotide sequence ID" value="NZ_JALBUU010000004.1"/>
</dbReference>
<evidence type="ECO:0000313" key="3">
    <source>
        <dbReference type="Proteomes" id="UP001201985"/>
    </source>
</evidence>
<dbReference type="Gene3D" id="3.40.50.2000">
    <property type="entry name" value="Glycogen Phosphorylase B"/>
    <property type="match status" value="2"/>
</dbReference>
<dbReference type="Pfam" id="PF13579">
    <property type="entry name" value="Glyco_trans_4_4"/>
    <property type="match status" value="1"/>
</dbReference>
<dbReference type="InterPro" id="IPR028098">
    <property type="entry name" value="Glyco_trans_4-like_N"/>
</dbReference>
<dbReference type="EMBL" id="JALBUU010000004">
    <property type="protein sequence ID" value="MCI0753678.1"/>
    <property type="molecule type" value="Genomic_DNA"/>
</dbReference>
<keyword evidence="2" id="KW-0808">Transferase</keyword>
<proteinExistence type="predicted"/>
<sequence>MTRCLWLARALPFPWTAGNRIYTAKLAGALAGAGVEVTFAGYAAEVPPQPMPGITWHIVPGGPRGHLAGLASPMPLMAARHETPAYHAALQELAAQDPWDAVIVDQYGMGWVLRQKRIFGGNPVFVFITHDHEESVTGMQWRDNTASIGKRLYLGQNYAKTRWFERWIARNSDLVTTITQHDAGLFAANAPGVPMLPLVPGYDGVRAPERSIGPGTPRAVVLFGSYRSSAKQANLRLFLEQADPVLSRAGVEIRVVGDMPADFRRSLEGRYKAARFTGFVDDPAPHLAAARMAVVAEPIGGGFKMKLLEYVFNRVPVAGLAVCASGLPDSVQAEMLLEPDMPGLLRAVLTRIDDPAALNLQQQRAFVAAEHAFDWRERGRLLCEAIQAQRGAVLHRAVGGASSYAALGTVA</sequence>
<feature type="domain" description="Glycosyltransferase subfamily 4-like N-terminal" evidence="1">
    <location>
        <begin position="20"/>
        <end position="188"/>
    </location>
</feature>
<organism evidence="2 3">
    <name type="scientific">Teichococcus vastitatis</name>
    <dbReference type="NCBI Taxonomy" id="2307076"/>
    <lineage>
        <taxon>Bacteria</taxon>
        <taxon>Pseudomonadati</taxon>
        <taxon>Pseudomonadota</taxon>
        <taxon>Alphaproteobacteria</taxon>
        <taxon>Acetobacterales</taxon>
        <taxon>Roseomonadaceae</taxon>
        <taxon>Roseomonas</taxon>
    </lineage>
</organism>
<accession>A0ABS9W321</accession>
<keyword evidence="2" id="KW-0328">Glycosyltransferase</keyword>
<dbReference type="Proteomes" id="UP001201985">
    <property type="component" value="Unassembled WGS sequence"/>
</dbReference>
<name>A0ABS9W321_9PROT</name>